<feature type="chain" id="PRO_5044348856" evidence="1">
    <location>
        <begin position="31"/>
        <end position="88"/>
    </location>
</feature>
<proteinExistence type="predicted"/>
<dbReference type="Gene3D" id="3.40.50.10320">
    <property type="entry name" value="LmbE-like"/>
    <property type="match status" value="1"/>
</dbReference>
<name>A0AB33D1P2_ALCFA</name>
<sequence>MSLACLAGPFLKRILLGGLCALLWPLSTQAADACHGSRDLVVVGHMDDDLLFMNPDLSNSIQAGACMQVLYLTASERKGGLEYMYRRE</sequence>
<dbReference type="KEGG" id="afq:AFA_08335"/>
<dbReference type="EMBL" id="CP021641">
    <property type="protein sequence ID" value="ASR89449.1"/>
    <property type="molecule type" value="Genomic_DNA"/>
</dbReference>
<accession>A0AB33D1P2</accession>
<evidence type="ECO:0000256" key="1">
    <source>
        <dbReference type="SAM" id="SignalP"/>
    </source>
</evidence>
<dbReference type="RefSeq" id="WP_094196518.1">
    <property type="nucleotide sequence ID" value="NZ_CP021641.1"/>
</dbReference>
<dbReference type="Proteomes" id="UP000214561">
    <property type="component" value="Chromosome"/>
</dbReference>
<dbReference type="InterPro" id="IPR024078">
    <property type="entry name" value="LmbE-like_dom_sf"/>
</dbReference>
<gene>
    <name evidence="2" type="ORF">AFA_08335</name>
</gene>
<dbReference type="AlphaFoldDB" id="A0AB33D1P2"/>
<protein>
    <submittedName>
        <fullName evidence="2">Uncharacterized protein</fullName>
    </submittedName>
</protein>
<feature type="signal peptide" evidence="1">
    <location>
        <begin position="1"/>
        <end position="30"/>
    </location>
</feature>
<organism evidence="2 3">
    <name type="scientific">Alcaligenes faecalis</name>
    <dbReference type="NCBI Taxonomy" id="511"/>
    <lineage>
        <taxon>Bacteria</taxon>
        <taxon>Pseudomonadati</taxon>
        <taxon>Pseudomonadota</taxon>
        <taxon>Betaproteobacteria</taxon>
        <taxon>Burkholderiales</taxon>
        <taxon>Alcaligenaceae</taxon>
        <taxon>Alcaligenes</taxon>
    </lineage>
</organism>
<reference evidence="2 3" key="1">
    <citation type="submission" date="2017-05" db="EMBL/GenBank/DDBJ databases">
        <authorList>
            <person name="Qiu J.G."/>
            <person name="He J."/>
        </authorList>
    </citation>
    <scope>NUCLEOTIDE SEQUENCE [LARGE SCALE GENOMIC DNA]</scope>
    <source>
        <strain evidence="2 3">JQ135</strain>
    </source>
</reference>
<evidence type="ECO:0000313" key="3">
    <source>
        <dbReference type="Proteomes" id="UP000214561"/>
    </source>
</evidence>
<keyword evidence="1" id="KW-0732">Signal</keyword>
<evidence type="ECO:0000313" key="2">
    <source>
        <dbReference type="EMBL" id="ASR89449.1"/>
    </source>
</evidence>